<comment type="subunit">
    <text evidence="1">Homodimer. Interacts (via C-terminus) with the viral DNA polymerase. Interacts with the viral helicase/primase. Part of the replicase complex that includes the DNA polymerase, the primase/helicase and the single-stranded DNA binding protein.</text>
</comment>
<gene>
    <name evidence="4" type="ORF">RU59_00010</name>
</gene>
<dbReference type="InterPro" id="IPR016411">
    <property type="entry name" value="SSB_T7"/>
</dbReference>
<keyword evidence="1" id="KW-0238">DNA-binding</keyword>
<organism evidence="4 5">
    <name type="scientific">Enterobacter phage phiEap-1</name>
    <dbReference type="NCBI Taxonomy" id="1587520"/>
    <lineage>
        <taxon>Viruses</taxon>
        <taxon>Duplodnaviria</taxon>
        <taxon>Heunggongvirae</taxon>
        <taxon>Uroviricota</taxon>
        <taxon>Caudoviricetes</taxon>
        <taxon>Autographivirales</taxon>
        <taxon>Autotranscriptaviridae</taxon>
        <taxon>Studiervirinae</taxon>
        <taxon>Eapunavirus</taxon>
        <taxon>Eapunavirus Eap1</taxon>
    </lineage>
</organism>
<dbReference type="Gene3D" id="2.40.50.140">
    <property type="entry name" value="Nucleic acid-binding proteins"/>
    <property type="match status" value="1"/>
</dbReference>
<protein>
    <recommendedName>
        <fullName evidence="1">Single-stranded DNA-binding protein</fullName>
        <shortName evidence="1">SSB protein</shortName>
    </recommendedName>
    <alternativeName>
        <fullName evidence="1">Helix-destabilizing protein</fullName>
    </alternativeName>
</protein>
<dbReference type="KEGG" id="vg:26647476"/>
<feature type="domain" description="Single-stranded DNA-binding protein BPT7" evidence="3">
    <location>
        <begin position="14"/>
        <end position="187"/>
    </location>
</feature>
<keyword evidence="1" id="KW-0233">DNA recombination</keyword>
<keyword evidence="1" id="KW-1194">Viral DNA replication</keyword>
<dbReference type="GO" id="GO:0003697">
    <property type="term" value="F:single-stranded DNA binding"/>
    <property type="evidence" value="ECO:0007669"/>
    <property type="project" value="UniProtKB-UniRule"/>
</dbReference>
<evidence type="ECO:0000313" key="5">
    <source>
        <dbReference type="Proteomes" id="UP000207643"/>
    </source>
</evidence>
<dbReference type="Proteomes" id="UP000207643">
    <property type="component" value="Segment"/>
</dbReference>
<accession>A0A0K2FH27</accession>
<dbReference type="InterPro" id="IPR049476">
    <property type="entry name" value="SBB_BPT7"/>
</dbReference>
<proteinExistence type="inferred from homology"/>
<feature type="region of interest" description="Disordered" evidence="2">
    <location>
        <begin position="192"/>
        <end position="230"/>
    </location>
</feature>
<dbReference type="InterPro" id="IPR012340">
    <property type="entry name" value="NA-bd_OB-fold"/>
</dbReference>
<dbReference type="GeneID" id="26647476"/>
<evidence type="ECO:0000259" key="3">
    <source>
        <dbReference type="Pfam" id="PF21265"/>
    </source>
</evidence>
<comment type="domain">
    <text evidence="1">The acidic C-terminus is involved in modulating the ssDNA binding properties. It is also required for dimer formation and for interactions with the viral DNA polymerase and the helicase.</text>
</comment>
<comment type="similarity">
    <text evidence="1">Belongs to the Teseptimavirus single-stranded DNA-binding protein family.</text>
</comment>
<dbReference type="GO" id="GO:0039693">
    <property type="term" value="P:viral DNA genome replication"/>
    <property type="evidence" value="ECO:0007669"/>
    <property type="project" value="UniProtKB-UniRule"/>
</dbReference>
<dbReference type="PIRSF" id="PIRSF004311">
    <property type="entry name" value="Helix_destablz_SSB_T7"/>
    <property type="match status" value="1"/>
</dbReference>
<comment type="function">
    <text evidence="1">Single-stranded DNA-binding protein that participates in viral DNA replication, formation of concatemers, recombination and repair of double-stranded breaks. Coats the lagging-strand ssDNA as the replication fork advances and stimulates the activities of viral DNA polymerase and primase/helicase. Coordinates simultaneous synthesis of leading- and lagging-strands. Together with DNA primase/helicase, promotes pairing of two homologous DNA molecules containing complementary single-stranded regions and mediates homologous DNA strand exchange. Promotes also the formation of joint molecules. Disrupts loops, hairpins and other secondary structures present on ssDNA to reduce and eliminate pausing of viral DNA polymerase at specific sites during elongation.</text>
</comment>
<name>A0A0K2FH27_9CAUD</name>
<evidence type="ECO:0000256" key="1">
    <source>
        <dbReference type="HAMAP-Rule" id="MF_04153"/>
    </source>
</evidence>
<keyword evidence="1" id="KW-0234">DNA repair</keyword>
<dbReference type="Pfam" id="PF21265">
    <property type="entry name" value="SBB_T7"/>
    <property type="match status" value="1"/>
</dbReference>
<keyword evidence="5" id="KW-1185">Reference proteome</keyword>
<sequence>MAVIARNKIVTSGVGTVEPYAYLTKPDYGNEEKGFGNPRGVYKASLTLPNTDPMCQRMVQDIVDTHEAHYAERVAEYNENPPQVQRGKKPLLPYEGDLPFIDNGDGTTTFKYSCYASYQDKKTKETRHINVMIVDSKGKKITGEAVPLFIGGGSKIRIKYKLVPYSWNPTVGASVKLQIDSFQLIELATSGGGESEWDEVEGGYEAQQEDNGGWTEHDESGAASDDDEDF</sequence>
<keyword evidence="1" id="KW-0235">DNA replication</keyword>
<dbReference type="RefSeq" id="YP_009196352.1">
    <property type="nucleotide sequence ID" value="NC_028772.1"/>
</dbReference>
<keyword evidence="1" id="KW-0227">DNA damage</keyword>
<dbReference type="OrthoDB" id="10081at10239"/>
<dbReference type="EMBL" id="KT321314">
    <property type="protein sequence ID" value="ALA45073.1"/>
    <property type="molecule type" value="Genomic_DNA"/>
</dbReference>
<reference evidence="4 5" key="1">
    <citation type="submission" date="2015-07" db="EMBL/GenBank/DDBJ databases">
        <title>Enterobacter aerogenes phage phiEap-2.</title>
        <authorList>
            <person name="Zhao X."/>
        </authorList>
    </citation>
    <scope>NUCLEOTIDE SEQUENCE [LARGE SCALE GENOMIC DNA]</scope>
</reference>
<evidence type="ECO:0000313" key="4">
    <source>
        <dbReference type="EMBL" id="ALA45073.1"/>
    </source>
</evidence>
<evidence type="ECO:0000256" key="2">
    <source>
        <dbReference type="SAM" id="MobiDB-lite"/>
    </source>
</evidence>
<dbReference type="HAMAP" id="MF_04153">
    <property type="entry name" value="SSB_T7"/>
    <property type="match status" value="1"/>
</dbReference>
<dbReference type="SUPFAM" id="SSF50249">
    <property type="entry name" value="Nucleic acid-binding proteins"/>
    <property type="match status" value="1"/>
</dbReference>
<dbReference type="GO" id="GO:0006281">
    <property type="term" value="P:DNA repair"/>
    <property type="evidence" value="ECO:0007669"/>
    <property type="project" value="UniProtKB-UniRule"/>
</dbReference>
<dbReference type="GO" id="GO:0006310">
    <property type="term" value="P:DNA recombination"/>
    <property type="evidence" value="ECO:0007669"/>
    <property type="project" value="UniProtKB-UniRule"/>
</dbReference>